<keyword evidence="1" id="KW-0472">Membrane</keyword>
<dbReference type="PATRIC" id="fig|1397.4.peg.2842"/>
<keyword evidence="1" id="KW-0812">Transmembrane</keyword>
<feature type="transmembrane region" description="Helical" evidence="1">
    <location>
        <begin position="12"/>
        <end position="37"/>
    </location>
</feature>
<dbReference type="RefSeq" id="WP_047944118.1">
    <property type="nucleotide sequence ID" value="NZ_JABRVN010000154.1"/>
</dbReference>
<keyword evidence="1" id="KW-1133">Transmembrane helix</keyword>
<keyword evidence="3" id="KW-1185">Reference proteome</keyword>
<gene>
    <name evidence="2" type="ORF">ABW02_20420</name>
</gene>
<accession>A0A0J1IA66</accession>
<dbReference type="AlphaFoldDB" id="A0A0J1IA66"/>
<proteinExistence type="predicted"/>
<evidence type="ECO:0000313" key="2">
    <source>
        <dbReference type="EMBL" id="KLV22856.1"/>
    </source>
</evidence>
<organism evidence="2 3">
    <name type="scientific">Niallia circulans</name>
    <name type="common">Bacillus circulans</name>
    <dbReference type="NCBI Taxonomy" id="1397"/>
    <lineage>
        <taxon>Bacteria</taxon>
        <taxon>Bacillati</taxon>
        <taxon>Bacillota</taxon>
        <taxon>Bacilli</taxon>
        <taxon>Bacillales</taxon>
        <taxon>Bacillaceae</taxon>
        <taxon>Niallia</taxon>
    </lineage>
</organism>
<sequence>MNMIQFFERFLLYAKIFAPILIFLIIFSILMVFVLVVRDIFDSLRIKFLDNKNTNKDSDDKFNLKQDIEN</sequence>
<dbReference type="EMBL" id="LDPH01000028">
    <property type="protein sequence ID" value="KLV22856.1"/>
    <property type="molecule type" value="Genomic_DNA"/>
</dbReference>
<evidence type="ECO:0000313" key="3">
    <source>
        <dbReference type="Proteomes" id="UP000036045"/>
    </source>
</evidence>
<protein>
    <submittedName>
        <fullName evidence="2">Uncharacterized protein</fullName>
    </submittedName>
</protein>
<comment type="caution">
    <text evidence="2">The sequence shown here is derived from an EMBL/GenBank/DDBJ whole genome shotgun (WGS) entry which is preliminary data.</text>
</comment>
<dbReference type="Proteomes" id="UP000036045">
    <property type="component" value="Unassembled WGS sequence"/>
</dbReference>
<reference evidence="2 3" key="1">
    <citation type="submission" date="2015-05" db="EMBL/GenBank/DDBJ databases">
        <title>Whole genome sequence and identification of bacterial endophytes from Costus igneus.</title>
        <authorList>
            <person name="Lee Y.P."/>
            <person name="Gan H.M."/>
            <person name="Eng W."/>
            <person name="Wheatley M.S."/>
            <person name="Caraballo A."/>
            <person name="Polter S."/>
            <person name="Savka M.A."/>
            <person name="Hudson A.O."/>
        </authorList>
    </citation>
    <scope>NUCLEOTIDE SEQUENCE [LARGE SCALE GENOMIC DNA]</scope>
    <source>
        <strain evidence="2 3">RIT379</strain>
    </source>
</reference>
<evidence type="ECO:0000256" key="1">
    <source>
        <dbReference type="SAM" id="Phobius"/>
    </source>
</evidence>
<name>A0A0J1IA66_NIACI</name>